<sequence>MRDRVRLAEGRVAAPSVAVMECQPVRAAATVDRSTRGWDGGKKVQGRKRHVVVDTTGLLLAVPRLASTQDRVAARPPRARSLLRRLRDTAGERAALVWADGGYTGTLLDWARRTLGSLVEIVHRPDLPHFTVLPRRWVVKRAWPGSPDTAAVSATTNAYPFTTRPWSAGP</sequence>
<organism evidence="2 3">
    <name type="scientific">Saccharothrix hoggarensis</name>
    <dbReference type="NCBI Taxonomy" id="913853"/>
    <lineage>
        <taxon>Bacteria</taxon>
        <taxon>Bacillati</taxon>
        <taxon>Actinomycetota</taxon>
        <taxon>Actinomycetes</taxon>
        <taxon>Pseudonocardiales</taxon>
        <taxon>Pseudonocardiaceae</taxon>
        <taxon>Saccharothrix</taxon>
    </lineage>
</organism>
<reference evidence="3" key="1">
    <citation type="journal article" date="2019" name="Int. J. Syst. Evol. Microbiol.">
        <title>The Global Catalogue of Microorganisms (GCM) 10K type strain sequencing project: providing services to taxonomists for standard genome sequencing and annotation.</title>
        <authorList>
            <consortium name="The Broad Institute Genomics Platform"/>
            <consortium name="The Broad Institute Genome Sequencing Center for Infectious Disease"/>
            <person name="Wu L."/>
            <person name="Ma J."/>
        </authorList>
    </citation>
    <scope>NUCLEOTIDE SEQUENCE [LARGE SCALE GENOMIC DNA]</scope>
    <source>
        <strain evidence="3">CCUG 60214</strain>
    </source>
</reference>
<dbReference type="PANTHER" id="PTHR30007">
    <property type="entry name" value="PHP DOMAIN PROTEIN"/>
    <property type="match status" value="1"/>
</dbReference>
<evidence type="ECO:0000259" key="1">
    <source>
        <dbReference type="Pfam" id="PF01609"/>
    </source>
</evidence>
<evidence type="ECO:0000313" key="2">
    <source>
        <dbReference type="EMBL" id="MFD1146956.1"/>
    </source>
</evidence>
<gene>
    <name evidence="2" type="ORF">ACFQ3T_07455</name>
</gene>
<protein>
    <submittedName>
        <fullName evidence="2">Transposase</fullName>
    </submittedName>
</protein>
<comment type="caution">
    <text evidence="2">The sequence shown here is derived from an EMBL/GenBank/DDBJ whole genome shotgun (WGS) entry which is preliminary data.</text>
</comment>
<dbReference type="Pfam" id="PF01609">
    <property type="entry name" value="DDE_Tnp_1"/>
    <property type="match status" value="1"/>
</dbReference>
<dbReference type="InterPro" id="IPR002559">
    <property type="entry name" value="Transposase_11"/>
</dbReference>
<dbReference type="RefSeq" id="WP_380721600.1">
    <property type="nucleotide sequence ID" value="NZ_JBHTLK010000023.1"/>
</dbReference>
<proteinExistence type="predicted"/>
<dbReference type="PANTHER" id="PTHR30007:SF0">
    <property type="entry name" value="TRANSPOSASE"/>
    <property type="match status" value="1"/>
</dbReference>
<evidence type="ECO:0000313" key="3">
    <source>
        <dbReference type="Proteomes" id="UP001597168"/>
    </source>
</evidence>
<dbReference type="EMBL" id="JBHTLK010000023">
    <property type="protein sequence ID" value="MFD1146956.1"/>
    <property type="molecule type" value="Genomic_DNA"/>
</dbReference>
<keyword evidence="3" id="KW-1185">Reference proteome</keyword>
<accession>A0ABW3QQV8</accession>
<name>A0ABW3QQV8_9PSEU</name>
<dbReference type="Proteomes" id="UP001597168">
    <property type="component" value="Unassembled WGS sequence"/>
</dbReference>
<feature type="domain" description="Transposase IS4-like" evidence="1">
    <location>
        <begin position="23"/>
        <end position="112"/>
    </location>
</feature>